<evidence type="ECO:0000256" key="2">
    <source>
        <dbReference type="SAM" id="MobiDB-lite"/>
    </source>
</evidence>
<feature type="region of interest" description="Disordered" evidence="2">
    <location>
        <begin position="81"/>
        <end position="111"/>
    </location>
</feature>
<gene>
    <name evidence="4" type="ORF">Tci_027549</name>
</gene>
<dbReference type="InterPro" id="IPR013103">
    <property type="entry name" value="RVT_2"/>
</dbReference>
<dbReference type="EMBL" id="BKCJ010003518">
    <property type="protein sequence ID" value="GEU55571.1"/>
    <property type="molecule type" value="Genomic_DNA"/>
</dbReference>
<feature type="compositionally biased region" description="Pro residues" evidence="2">
    <location>
        <begin position="411"/>
        <end position="430"/>
    </location>
</feature>
<name>A0A6L2L115_TANCI</name>
<proteinExistence type="predicted"/>
<comment type="caution">
    <text evidence="4">The sequence shown here is derived from an EMBL/GenBank/DDBJ whole genome shotgun (WGS) entry which is preliminary data.</text>
</comment>
<evidence type="ECO:0000313" key="4">
    <source>
        <dbReference type="EMBL" id="GEU55571.1"/>
    </source>
</evidence>
<organism evidence="4">
    <name type="scientific">Tanacetum cinerariifolium</name>
    <name type="common">Dalmatian daisy</name>
    <name type="synonym">Chrysanthemum cinerariifolium</name>
    <dbReference type="NCBI Taxonomy" id="118510"/>
    <lineage>
        <taxon>Eukaryota</taxon>
        <taxon>Viridiplantae</taxon>
        <taxon>Streptophyta</taxon>
        <taxon>Embryophyta</taxon>
        <taxon>Tracheophyta</taxon>
        <taxon>Spermatophyta</taxon>
        <taxon>Magnoliopsida</taxon>
        <taxon>eudicotyledons</taxon>
        <taxon>Gunneridae</taxon>
        <taxon>Pentapetalae</taxon>
        <taxon>asterids</taxon>
        <taxon>campanulids</taxon>
        <taxon>Asterales</taxon>
        <taxon>Asteraceae</taxon>
        <taxon>Asteroideae</taxon>
        <taxon>Anthemideae</taxon>
        <taxon>Anthemidinae</taxon>
        <taxon>Tanacetum</taxon>
    </lineage>
</organism>
<accession>A0A6L2L115</accession>
<keyword evidence="1" id="KW-0175">Coiled coil</keyword>
<feature type="compositionally biased region" description="Basic and acidic residues" evidence="2">
    <location>
        <begin position="93"/>
        <end position="111"/>
    </location>
</feature>
<dbReference type="PANTHER" id="PTHR11439">
    <property type="entry name" value="GAG-POL-RELATED RETROTRANSPOSON"/>
    <property type="match status" value="1"/>
</dbReference>
<feature type="coiled-coil region" evidence="1">
    <location>
        <begin position="455"/>
        <end position="496"/>
    </location>
</feature>
<protein>
    <recommendedName>
        <fullName evidence="3">Reverse transcriptase Ty1/copia-type domain-containing protein</fullName>
    </recommendedName>
</protein>
<dbReference type="PANTHER" id="PTHR11439:SF509">
    <property type="entry name" value="RNA-DIRECTED DNA POLYMERASE"/>
    <property type="match status" value="1"/>
</dbReference>
<dbReference type="AlphaFoldDB" id="A0A6L2L115"/>
<dbReference type="Pfam" id="PF07727">
    <property type="entry name" value="RVT_2"/>
    <property type="match status" value="1"/>
</dbReference>
<feature type="compositionally biased region" description="Acidic residues" evidence="2">
    <location>
        <begin position="398"/>
        <end position="408"/>
    </location>
</feature>
<evidence type="ECO:0000256" key="1">
    <source>
        <dbReference type="SAM" id="Coils"/>
    </source>
</evidence>
<reference evidence="4" key="1">
    <citation type="journal article" date="2019" name="Sci. Rep.">
        <title>Draft genome of Tanacetum cinerariifolium, the natural source of mosquito coil.</title>
        <authorList>
            <person name="Yamashiro T."/>
            <person name="Shiraishi A."/>
            <person name="Satake H."/>
            <person name="Nakayama K."/>
        </authorList>
    </citation>
    <scope>NUCLEOTIDE SEQUENCE</scope>
</reference>
<sequence>MIGPKWLFDIDTLTKSMNYQPVIKGNQLYDNAGVKENIDACKVRKKIVSAQQYVLPLWSTGSQDPQNTYADVAFDVKENENDVHVSANGNDKTGNKKHDEKSKRDDKGKSHVDLLTGVRDLRAEFKAFSFNSTNRANAVSAPVNAIGSNLTNSTNTFNTASLSVNAVSLNFGITRKSSFVDPSKYPDDPDMPELEDIVYLDNKEHVGVEADFSNLETNIFGRTQEEGIDYDELFTPVARIEAIRLFLAYPSFIGFMELCKAFEKLMKDKFQMSSMGELTFFLGLQVKQKNDGIFISQDKYVAKILRKFNFTDVKSASTPIETEKPLLKDPDSKDVDVHIYRSMIGSLMYLTLSKLDIMFVVCACVRFQLTLKVSHLHAVKKNLVTMLELDLIGSPQQEAEEEEEEDEMPIAPSPPLEDPTPTPHVTPPQDHPSTRPASPPHEQPTTNSKSSMSLLTTLMETCASLSQKVAELENNKHTQALEILKLKKRVKKLEKKIRLKSSGGCIQIGRKIEAIDADEDITLVDVEKDEEYPIIDWEIHTEGSRTYWKIIRVWGITKAYQSFEDILKGFDIEDLVALWNLVKEKFSSAVPSVDKEKALWVELKRLFEPDTYDLLWKLQRKRLSLVKCCHDPDAECKITI</sequence>
<feature type="domain" description="Reverse transcriptase Ty1/copia-type" evidence="3">
    <location>
        <begin position="257"/>
        <end position="321"/>
    </location>
</feature>
<evidence type="ECO:0000259" key="3">
    <source>
        <dbReference type="Pfam" id="PF07727"/>
    </source>
</evidence>
<feature type="region of interest" description="Disordered" evidence="2">
    <location>
        <begin position="395"/>
        <end position="450"/>
    </location>
</feature>